<dbReference type="AlphaFoldDB" id="A0A2P6N0J4"/>
<evidence type="ECO:0000313" key="3">
    <source>
        <dbReference type="Proteomes" id="UP000241769"/>
    </source>
</evidence>
<keyword evidence="3" id="KW-1185">Reference proteome</keyword>
<dbReference type="Proteomes" id="UP000241769">
    <property type="component" value="Unassembled WGS sequence"/>
</dbReference>
<keyword evidence="1" id="KW-0175">Coiled coil</keyword>
<accession>A0A2P6N0J4</accession>
<sequence>MSVEVDWNDSCTPIIQLPDHLRSLSIRKNGCDLLTTGRPQSPSRRVLTDTAIHKEKNMSVFCSGRKVGVIFEMILSTGQLWLMKDDLCLEIEAELPINSSVRRIAWRDPEEGKGPHLLAVALKAPADLLCLYHVDAEHCTITSRQFIKGIEEFAWAPTHSHQIALCSSTTITINEWSNEGMKVLARRSIEWSRDHLYYAVGSSLYRVPFENGNFGEGESVLLAAPPNVIVPFKEKLIVGCRPAVTVGSSIVLNEMFRGSEEKGGSQLFETPLLLLPGGASLGTKPDRVEPEGEGSIKYMESHGKLVEKLVPVGKFDRVFELVAPLGVSSMSVHEEEGLVVCYSGSGDTVNFEEFSPTHCRKVTVLRTKSIDDSQLEDVQYRVKFPSDERPRGMIFHRGQLLFLVSKEKGEVSTALPSPSTQKMDVRLVSFTVPVLLSRMNLLSRISKREEPTTLRDVFWAISGLKEEMSARLEKIQVELQRQASRLERVEEAMRCSSPNE</sequence>
<name>A0A2P6N0J4_9EUKA</name>
<evidence type="ECO:0000256" key="1">
    <source>
        <dbReference type="SAM" id="Coils"/>
    </source>
</evidence>
<gene>
    <name evidence="2" type="ORF">PROFUN_14328</name>
</gene>
<feature type="coiled-coil region" evidence="1">
    <location>
        <begin position="465"/>
        <end position="492"/>
    </location>
</feature>
<reference evidence="2 3" key="1">
    <citation type="journal article" date="2018" name="Genome Biol. Evol.">
        <title>Multiple Roots of Fruiting Body Formation in Amoebozoa.</title>
        <authorList>
            <person name="Hillmann F."/>
            <person name="Forbes G."/>
            <person name="Novohradska S."/>
            <person name="Ferling I."/>
            <person name="Riege K."/>
            <person name="Groth M."/>
            <person name="Westermann M."/>
            <person name="Marz M."/>
            <person name="Spaller T."/>
            <person name="Winckler T."/>
            <person name="Schaap P."/>
            <person name="Glockner G."/>
        </authorList>
    </citation>
    <scope>NUCLEOTIDE SEQUENCE [LARGE SCALE GENOMIC DNA]</scope>
    <source>
        <strain evidence="2 3">Jena</strain>
    </source>
</reference>
<comment type="caution">
    <text evidence="2">The sequence shown here is derived from an EMBL/GenBank/DDBJ whole genome shotgun (WGS) entry which is preliminary data.</text>
</comment>
<dbReference type="EMBL" id="MDYQ01000264">
    <property type="protein sequence ID" value="PRP77440.1"/>
    <property type="molecule type" value="Genomic_DNA"/>
</dbReference>
<dbReference type="InParanoid" id="A0A2P6N0J4"/>
<protein>
    <submittedName>
        <fullName evidence="2">Uncharacterized protein</fullName>
    </submittedName>
</protein>
<organism evidence="2 3">
    <name type="scientific">Planoprotostelium fungivorum</name>
    <dbReference type="NCBI Taxonomy" id="1890364"/>
    <lineage>
        <taxon>Eukaryota</taxon>
        <taxon>Amoebozoa</taxon>
        <taxon>Evosea</taxon>
        <taxon>Variosea</taxon>
        <taxon>Cavosteliida</taxon>
        <taxon>Cavosteliaceae</taxon>
        <taxon>Planoprotostelium</taxon>
    </lineage>
</organism>
<proteinExistence type="predicted"/>
<evidence type="ECO:0000313" key="2">
    <source>
        <dbReference type="EMBL" id="PRP77440.1"/>
    </source>
</evidence>